<feature type="transmembrane region" description="Helical" evidence="1">
    <location>
        <begin position="76"/>
        <end position="97"/>
    </location>
</feature>
<accession>A0A0C3SCP9</accession>
<reference evidence="2 3" key="1">
    <citation type="journal article" date="2014" name="PLoS Genet.">
        <title>Analysis of the Phlebiopsis gigantea genome, transcriptome and secretome provides insight into its pioneer colonization strategies of wood.</title>
        <authorList>
            <person name="Hori C."/>
            <person name="Ishida T."/>
            <person name="Igarashi K."/>
            <person name="Samejima M."/>
            <person name="Suzuki H."/>
            <person name="Master E."/>
            <person name="Ferreira P."/>
            <person name="Ruiz-Duenas F.J."/>
            <person name="Held B."/>
            <person name="Canessa P."/>
            <person name="Larrondo L.F."/>
            <person name="Schmoll M."/>
            <person name="Druzhinina I.S."/>
            <person name="Kubicek C.P."/>
            <person name="Gaskell J.A."/>
            <person name="Kersten P."/>
            <person name="St John F."/>
            <person name="Glasner J."/>
            <person name="Sabat G."/>
            <person name="Splinter BonDurant S."/>
            <person name="Syed K."/>
            <person name="Yadav J."/>
            <person name="Mgbeahuruike A.C."/>
            <person name="Kovalchuk A."/>
            <person name="Asiegbu F.O."/>
            <person name="Lackner G."/>
            <person name="Hoffmeister D."/>
            <person name="Rencoret J."/>
            <person name="Gutierrez A."/>
            <person name="Sun H."/>
            <person name="Lindquist E."/>
            <person name="Barry K."/>
            <person name="Riley R."/>
            <person name="Grigoriev I.V."/>
            <person name="Henrissat B."/>
            <person name="Kues U."/>
            <person name="Berka R.M."/>
            <person name="Martinez A.T."/>
            <person name="Covert S.F."/>
            <person name="Blanchette R.A."/>
            <person name="Cullen D."/>
        </authorList>
    </citation>
    <scope>NUCLEOTIDE SEQUENCE [LARGE SCALE GENOMIC DNA]</scope>
    <source>
        <strain evidence="2 3">11061_1 CR5-6</strain>
    </source>
</reference>
<keyword evidence="1" id="KW-0812">Transmembrane</keyword>
<dbReference type="HOGENOM" id="CLU_1305260_0_0_1"/>
<keyword evidence="1" id="KW-1133">Transmembrane helix</keyword>
<proteinExistence type="predicted"/>
<evidence type="ECO:0000256" key="1">
    <source>
        <dbReference type="SAM" id="Phobius"/>
    </source>
</evidence>
<sequence>MSELLEMARESFGVAYITDRDNKVVVWFARFLYLAGTCTLIGLTVKDYVGEAVDIVEDFSALPGCYAATVPSLIAGYWITATIIESTFFLLVIYRVITWNRVSVGVAPALVLMARDSTIYFTAIFVLLFVNLFVFEYAPPFLSSLFVTPANTIGCIAGARMLMNLRAFADRTENRYIYNVDIEMSAVTGLRFRTAGPLDTSGTNFIMSKIV</sequence>
<dbReference type="OrthoDB" id="3256360at2759"/>
<organism evidence="2 3">
    <name type="scientific">Phlebiopsis gigantea (strain 11061_1 CR5-6)</name>
    <name type="common">White-rot fungus</name>
    <name type="synonym">Peniophora gigantea</name>
    <dbReference type="NCBI Taxonomy" id="745531"/>
    <lineage>
        <taxon>Eukaryota</taxon>
        <taxon>Fungi</taxon>
        <taxon>Dikarya</taxon>
        <taxon>Basidiomycota</taxon>
        <taxon>Agaricomycotina</taxon>
        <taxon>Agaricomycetes</taxon>
        <taxon>Polyporales</taxon>
        <taxon>Phanerochaetaceae</taxon>
        <taxon>Phlebiopsis</taxon>
    </lineage>
</organism>
<feature type="transmembrane region" description="Helical" evidence="1">
    <location>
        <begin position="141"/>
        <end position="162"/>
    </location>
</feature>
<dbReference type="AlphaFoldDB" id="A0A0C3SCP9"/>
<feature type="transmembrane region" description="Helical" evidence="1">
    <location>
        <begin position="118"/>
        <end position="135"/>
    </location>
</feature>
<dbReference type="EMBL" id="KN840471">
    <property type="protein sequence ID" value="KIP09010.1"/>
    <property type="molecule type" value="Genomic_DNA"/>
</dbReference>
<keyword evidence="1" id="KW-0472">Membrane</keyword>
<keyword evidence="3" id="KW-1185">Reference proteome</keyword>
<gene>
    <name evidence="2" type="ORF">PHLGIDRAFT_116729</name>
</gene>
<protein>
    <submittedName>
        <fullName evidence="2">Uncharacterized protein</fullName>
    </submittedName>
</protein>
<evidence type="ECO:0000313" key="3">
    <source>
        <dbReference type="Proteomes" id="UP000053257"/>
    </source>
</evidence>
<feature type="transmembrane region" description="Helical" evidence="1">
    <location>
        <begin position="24"/>
        <end position="45"/>
    </location>
</feature>
<evidence type="ECO:0000313" key="2">
    <source>
        <dbReference type="EMBL" id="KIP09010.1"/>
    </source>
</evidence>
<name>A0A0C3SCP9_PHLG1</name>
<dbReference type="Proteomes" id="UP000053257">
    <property type="component" value="Unassembled WGS sequence"/>
</dbReference>